<gene>
    <name evidence="8" type="ORF">COT81_04465</name>
</gene>
<feature type="binding site" evidence="6">
    <location>
        <position position="211"/>
    </location>
    <ligand>
        <name>Mg(2+)</name>
        <dbReference type="ChEBI" id="CHEBI:18420"/>
        <label>1</label>
        <note>catalytic</note>
    </ligand>
</feature>
<dbReference type="GO" id="GO:0046872">
    <property type="term" value="F:metal ion binding"/>
    <property type="evidence" value="ECO:0007669"/>
    <property type="project" value="UniProtKB-KW"/>
</dbReference>
<reference evidence="9" key="1">
    <citation type="submission" date="2017-09" db="EMBL/GenBank/DDBJ databases">
        <title>Depth-based differentiation of microbial function through sediment-hosted aquifers and enrichment of novel symbionts in the deep terrestrial subsurface.</title>
        <authorList>
            <person name="Probst A.J."/>
            <person name="Ladd B."/>
            <person name="Jarett J.K."/>
            <person name="Geller-Mcgrath D.E."/>
            <person name="Sieber C.M.K."/>
            <person name="Emerson J.B."/>
            <person name="Anantharaman K."/>
            <person name="Thomas B.C."/>
            <person name="Malmstrom R."/>
            <person name="Stieglmeier M."/>
            <person name="Klingl A."/>
            <person name="Woyke T."/>
            <person name="Ryan C.M."/>
            <person name="Banfield J.F."/>
        </authorList>
    </citation>
    <scope>NUCLEOTIDE SEQUENCE [LARGE SCALE GENOMIC DNA]</scope>
</reference>
<dbReference type="EC" id="3.1.3.25" evidence="7"/>
<evidence type="ECO:0000256" key="1">
    <source>
        <dbReference type="ARBA" id="ARBA00001033"/>
    </source>
</evidence>
<name>A0A2H0W091_9BACT</name>
<dbReference type="GO" id="GO:0007165">
    <property type="term" value="P:signal transduction"/>
    <property type="evidence" value="ECO:0007669"/>
    <property type="project" value="TreeGrafter"/>
</dbReference>
<dbReference type="Pfam" id="PF00459">
    <property type="entry name" value="Inositol_P"/>
    <property type="match status" value="1"/>
</dbReference>
<evidence type="ECO:0000313" key="8">
    <source>
        <dbReference type="EMBL" id="PIS04773.1"/>
    </source>
</evidence>
<accession>A0A2H0W091</accession>
<evidence type="ECO:0000256" key="4">
    <source>
        <dbReference type="ARBA" id="ARBA00022801"/>
    </source>
</evidence>
<dbReference type="PANTHER" id="PTHR20854">
    <property type="entry name" value="INOSITOL MONOPHOSPHATASE"/>
    <property type="match status" value="1"/>
</dbReference>
<keyword evidence="5 6" id="KW-0460">Magnesium</keyword>
<dbReference type="InterPro" id="IPR020550">
    <property type="entry name" value="Inositol_monophosphatase_CS"/>
</dbReference>
<protein>
    <recommendedName>
        <fullName evidence="7">Inositol-1-monophosphatase</fullName>
        <ecNumber evidence="7">3.1.3.25</ecNumber>
    </recommendedName>
</protein>
<proteinExistence type="inferred from homology"/>
<dbReference type="PRINTS" id="PR00378">
    <property type="entry name" value="LIIMPHPHTASE"/>
</dbReference>
<evidence type="ECO:0000256" key="7">
    <source>
        <dbReference type="RuleBase" id="RU364068"/>
    </source>
</evidence>
<dbReference type="CDD" id="cd01639">
    <property type="entry name" value="IMPase"/>
    <property type="match status" value="1"/>
</dbReference>
<dbReference type="FunFam" id="3.30.540.10:FF:000003">
    <property type="entry name" value="Inositol-1-monophosphatase"/>
    <property type="match status" value="1"/>
</dbReference>
<dbReference type="SUPFAM" id="SSF56655">
    <property type="entry name" value="Carbohydrate phosphatase"/>
    <property type="match status" value="1"/>
</dbReference>
<dbReference type="PRINTS" id="PR00377">
    <property type="entry name" value="IMPHPHTASES"/>
</dbReference>
<dbReference type="Gene3D" id="3.30.540.10">
    <property type="entry name" value="Fructose-1,6-Bisphosphatase, subunit A, domain 1"/>
    <property type="match status" value="1"/>
</dbReference>
<feature type="binding site" evidence="6">
    <location>
        <position position="87"/>
    </location>
    <ligand>
        <name>Mg(2+)</name>
        <dbReference type="ChEBI" id="CHEBI:18420"/>
        <label>1</label>
        <note>catalytic</note>
    </ligand>
</feature>
<dbReference type="EMBL" id="PEZZ01000035">
    <property type="protein sequence ID" value="PIS04773.1"/>
    <property type="molecule type" value="Genomic_DNA"/>
</dbReference>
<feature type="binding site" evidence="6">
    <location>
        <position position="84"/>
    </location>
    <ligand>
        <name>Mg(2+)</name>
        <dbReference type="ChEBI" id="CHEBI:18420"/>
        <label>1</label>
        <note>catalytic</note>
    </ligand>
</feature>
<dbReference type="Proteomes" id="UP000230935">
    <property type="component" value="Unassembled WGS sequence"/>
</dbReference>
<keyword evidence="4 7" id="KW-0378">Hydrolase</keyword>
<evidence type="ECO:0000313" key="9">
    <source>
        <dbReference type="Proteomes" id="UP000230935"/>
    </source>
</evidence>
<feature type="binding site" evidence="6">
    <location>
        <position position="68"/>
    </location>
    <ligand>
        <name>Mg(2+)</name>
        <dbReference type="ChEBI" id="CHEBI:18420"/>
        <label>1</label>
        <note>catalytic</note>
    </ligand>
</feature>
<comment type="cofactor">
    <cofactor evidence="2 6 7">
        <name>Mg(2+)</name>
        <dbReference type="ChEBI" id="CHEBI:18420"/>
    </cofactor>
</comment>
<organism evidence="8 9">
    <name type="scientific">Candidatus Buchananbacteria bacterium CG10_big_fil_rev_8_21_14_0_10_42_9</name>
    <dbReference type="NCBI Taxonomy" id="1974526"/>
    <lineage>
        <taxon>Bacteria</taxon>
        <taxon>Candidatus Buchananiibacteriota</taxon>
    </lineage>
</organism>
<keyword evidence="3 6" id="KW-0479">Metal-binding</keyword>
<evidence type="ECO:0000256" key="6">
    <source>
        <dbReference type="PIRSR" id="PIRSR600760-2"/>
    </source>
</evidence>
<comment type="catalytic activity">
    <reaction evidence="1 7">
        <text>a myo-inositol phosphate + H2O = myo-inositol + phosphate</text>
        <dbReference type="Rhea" id="RHEA:24056"/>
        <dbReference type="ChEBI" id="CHEBI:15377"/>
        <dbReference type="ChEBI" id="CHEBI:17268"/>
        <dbReference type="ChEBI" id="CHEBI:43474"/>
        <dbReference type="ChEBI" id="CHEBI:84139"/>
        <dbReference type="EC" id="3.1.3.25"/>
    </reaction>
</comment>
<dbReference type="PANTHER" id="PTHR20854:SF4">
    <property type="entry name" value="INOSITOL-1-MONOPHOSPHATASE-RELATED"/>
    <property type="match status" value="1"/>
</dbReference>
<dbReference type="InterPro" id="IPR000760">
    <property type="entry name" value="Inositol_monophosphatase-like"/>
</dbReference>
<comment type="caution">
    <text evidence="8">The sequence shown here is derived from an EMBL/GenBank/DDBJ whole genome shotgun (WGS) entry which is preliminary data.</text>
</comment>
<comment type="similarity">
    <text evidence="7">Belongs to the inositol monophosphatase superfamily.</text>
</comment>
<dbReference type="PROSITE" id="PS00630">
    <property type="entry name" value="IMP_2"/>
    <property type="match status" value="1"/>
</dbReference>
<dbReference type="AlphaFoldDB" id="A0A2H0W091"/>
<evidence type="ECO:0000256" key="5">
    <source>
        <dbReference type="ARBA" id="ARBA00022842"/>
    </source>
</evidence>
<dbReference type="InterPro" id="IPR033942">
    <property type="entry name" value="IMPase"/>
</dbReference>
<dbReference type="InterPro" id="IPR020552">
    <property type="entry name" value="Inositol_monoPase_Li-sen"/>
</dbReference>
<feature type="binding site" evidence="6">
    <location>
        <position position="86"/>
    </location>
    <ligand>
        <name>Mg(2+)</name>
        <dbReference type="ChEBI" id="CHEBI:18420"/>
        <label>1</label>
        <note>catalytic</note>
    </ligand>
</feature>
<sequence length="259" mass="28787">MDKSTTIKYIIQAAGAGGKVLKKYFGQELELKEKSMAADFQTKADLESEEAVTKVLKKHFPNYNIHGEENGLHDNNSEWTFYIDPLDGTNNFVIGLPHFSVNIVLLKNKAAHYAVTHQPILNNTYYAVKGQGAFLNNSKITVSNTVEIPRATIATQAYYDTPETTIQKIHTILYAQDVKRILSNWSPALDYGMLAAGKIDGIINYGNEIYDFAAGKLIAREAGAKITTFDGQEDLDDLNPQFIASNGTRIHSRLLDVLK</sequence>
<dbReference type="GO" id="GO:0008934">
    <property type="term" value="F:inositol monophosphate 1-phosphatase activity"/>
    <property type="evidence" value="ECO:0007669"/>
    <property type="project" value="InterPro"/>
</dbReference>
<dbReference type="GO" id="GO:0046854">
    <property type="term" value="P:phosphatidylinositol phosphate biosynthetic process"/>
    <property type="evidence" value="ECO:0007669"/>
    <property type="project" value="InterPro"/>
</dbReference>
<evidence type="ECO:0000256" key="2">
    <source>
        <dbReference type="ARBA" id="ARBA00001946"/>
    </source>
</evidence>
<dbReference type="GO" id="GO:0006020">
    <property type="term" value="P:inositol metabolic process"/>
    <property type="evidence" value="ECO:0007669"/>
    <property type="project" value="TreeGrafter"/>
</dbReference>
<dbReference type="Gene3D" id="3.40.190.80">
    <property type="match status" value="1"/>
</dbReference>
<evidence type="ECO:0000256" key="3">
    <source>
        <dbReference type="ARBA" id="ARBA00022723"/>
    </source>
</evidence>